<reference evidence="1 2" key="1">
    <citation type="submission" date="2015-06" db="EMBL/GenBank/DDBJ databases">
        <title>R. anatipestifer strain HXb2 is the most virulent strain so far, and the genome sequence would help us uncover the pathogenesis.</title>
        <authorList>
            <person name="Hu Q."/>
            <person name="Qi J."/>
            <person name="Bo H."/>
            <person name="Liu G."/>
            <person name="Tao M."/>
            <person name="Ding Y."/>
            <person name="Xue Y."/>
        </authorList>
    </citation>
    <scope>NUCLEOTIDE SEQUENCE [LARGE SCALE GENOMIC DNA]</scope>
    <source>
        <strain evidence="1 2">HXb2</strain>
    </source>
</reference>
<accession>A0A1S7DV48</accession>
<evidence type="ECO:0000313" key="2">
    <source>
        <dbReference type="Proteomes" id="UP000189883"/>
    </source>
</evidence>
<organism evidence="1 2">
    <name type="scientific">Riemerella anatipestifer</name>
    <name type="common">Moraxella anatipestifer</name>
    <dbReference type="NCBI Taxonomy" id="34085"/>
    <lineage>
        <taxon>Bacteria</taxon>
        <taxon>Pseudomonadati</taxon>
        <taxon>Bacteroidota</taxon>
        <taxon>Flavobacteriia</taxon>
        <taxon>Flavobacteriales</taxon>
        <taxon>Weeksellaceae</taxon>
        <taxon>Riemerella</taxon>
    </lineage>
</organism>
<proteinExistence type="predicted"/>
<evidence type="ECO:0000313" key="1">
    <source>
        <dbReference type="EMBL" id="AQY22977.1"/>
    </source>
</evidence>
<name>A0A1S7DV48_RIEAN</name>
<dbReference type="AlphaFoldDB" id="A0A1S7DV48"/>
<gene>
    <name evidence="1" type="ORF">AB406_2037</name>
</gene>
<sequence>MANTEYIKEDLKKKLKSEHGDKLRSLLLPKDDLGNDYLEVLAVVPSRSTTGQFLRFVNTDPKKAQEILVKNSLLTNKEEVLADDGLFSAAFGLVAELIPMRQGKFGKV</sequence>
<dbReference type="RefSeq" id="WP_079208152.1">
    <property type="nucleotide sequence ID" value="NZ_CP011859.1"/>
</dbReference>
<dbReference type="EMBL" id="CP011859">
    <property type="protein sequence ID" value="AQY22977.1"/>
    <property type="molecule type" value="Genomic_DNA"/>
</dbReference>
<protein>
    <submittedName>
        <fullName evidence="1">Uncharacterized protein</fullName>
    </submittedName>
</protein>
<dbReference type="Proteomes" id="UP000189883">
    <property type="component" value="Chromosome"/>
</dbReference>